<dbReference type="Proteomes" id="UP000236291">
    <property type="component" value="Unassembled WGS sequence"/>
</dbReference>
<dbReference type="PANTHER" id="PTHR43240:SF5">
    <property type="entry name" value="1,4-DIHYDROXY-2-NAPHTHOYL-COA THIOESTERASE 1"/>
    <property type="match status" value="1"/>
</dbReference>
<dbReference type="GO" id="GO:0042372">
    <property type="term" value="P:phylloquinone biosynthetic process"/>
    <property type="evidence" value="ECO:0007669"/>
    <property type="project" value="TreeGrafter"/>
</dbReference>
<evidence type="ECO:0000313" key="2">
    <source>
        <dbReference type="Proteomes" id="UP000236291"/>
    </source>
</evidence>
<reference evidence="1 2" key="2">
    <citation type="journal article" date="2017" name="Front. Plant Sci.">
        <title>Gene Classification and Mining of Molecular Markers Useful in Red Clover (Trifolium pratense) Breeding.</title>
        <authorList>
            <person name="Istvanek J."/>
            <person name="Dluhosova J."/>
            <person name="Dluhos P."/>
            <person name="Patkova L."/>
            <person name="Nedelnik J."/>
            <person name="Repkova J."/>
        </authorList>
    </citation>
    <scope>NUCLEOTIDE SEQUENCE [LARGE SCALE GENOMIC DNA]</scope>
    <source>
        <strain evidence="2">cv. Tatra</strain>
        <tissue evidence="1">Young leaves</tissue>
    </source>
</reference>
<comment type="caution">
    <text evidence="1">The sequence shown here is derived from an EMBL/GenBank/DDBJ whole genome shotgun (WGS) entry which is preliminary data.</text>
</comment>
<organism evidence="1 2">
    <name type="scientific">Trifolium pratense</name>
    <name type="common">Red clover</name>
    <dbReference type="NCBI Taxonomy" id="57577"/>
    <lineage>
        <taxon>Eukaryota</taxon>
        <taxon>Viridiplantae</taxon>
        <taxon>Streptophyta</taxon>
        <taxon>Embryophyta</taxon>
        <taxon>Tracheophyta</taxon>
        <taxon>Spermatophyta</taxon>
        <taxon>Magnoliopsida</taxon>
        <taxon>eudicotyledons</taxon>
        <taxon>Gunneridae</taxon>
        <taxon>Pentapetalae</taxon>
        <taxon>rosids</taxon>
        <taxon>fabids</taxon>
        <taxon>Fabales</taxon>
        <taxon>Fabaceae</taxon>
        <taxon>Papilionoideae</taxon>
        <taxon>50 kb inversion clade</taxon>
        <taxon>NPAAA clade</taxon>
        <taxon>Hologalegina</taxon>
        <taxon>IRL clade</taxon>
        <taxon>Trifolieae</taxon>
        <taxon>Trifolium</taxon>
    </lineage>
</organism>
<proteinExistence type="predicted"/>
<name>A0A2K3L420_TRIPR</name>
<dbReference type="AlphaFoldDB" id="A0A2K3L420"/>
<gene>
    <name evidence="1" type="ORF">L195_g029165</name>
</gene>
<protein>
    <submittedName>
        <fullName evidence="1">Esterase ydii</fullName>
    </submittedName>
</protein>
<accession>A0A2K3L420</accession>
<dbReference type="GO" id="GO:0005777">
    <property type="term" value="C:peroxisome"/>
    <property type="evidence" value="ECO:0007669"/>
    <property type="project" value="TreeGrafter"/>
</dbReference>
<evidence type="ECO:0000313" key="1">
    <source>
        <dbReference type="EMBL" id="PNX73266.1"/>
    </source>
</evidence>
<sequence>VWDVRIWKIDPSNSQNRTLIASSRVTLKSNMPVPDNAKEAGDILKKHAKLPHQVMQLQNCIVSTPTRPQPHQATIAV</sequence>
<dbReference type="STRING" id="57577.A0A2K3L420"/>
<dbReference type="EMBL" id="ASHM01025772">
    <property type="protein sequence ID" value="PNX73266.1"/>
    <property type="molecule type" value="Genomic_DNA"/>
</dbReference>
<dbReference type="PANTHER" id="PTHR43240">
    <property type="entry name" value="1,4-DIHYDROXY-2-NAPHTHOYL-COA THIOESTERASE 1"/>
    <property type="match status" value="1"/>
</dbReference>
<reference evidence="1 2" key="1">
    <citation type="journal article" date="2014" name="Am. J. Bot.">
        <title>Genome assembly and annotation for red clover (Trifolium pratense; Fabaceae).</title>
        <authorList>
            <person name="Istvanek J."/>
            <person name="Jaros M."/>
            <person name="Krenek A."/>
            <person name="Repkova J."/>
        </authorList>
    </citation>
    <scope>NUCLEOTIDE SEQUENCE [LARGE SCALE GENOMIC DNA]</scope>
    <source>
        <strain evidence="2">cv. Tatra</strain>
        <tissue evidence="1">Young leaves</tissue>
    </source>
</reference>
<dbReference type="GO" id="GO:0061522">
    <property type="term" value="F:1,4-dihydroxy-2-naphthoyl-CoA thioesterase activity"/>
    <property type="evidence" value="ECO:0007669"/>
    <property type="project" value="TreeGrafter"/>
</dbReference>
<feature type="non-terminal residue" evidence="1">
    <location>
        <position position="1"/>
    </location>
</feature>